<feature type="coiled-coil region" evidence="1">
    <location>
        <begin position="103"/>
        <end position="137"/>
    </location>
</feature>
<keyword evidence="3" id="KW-1185">Reference proteome</keyword>
<feature type="coiled-coil region" evidence="1">
    <location>
        <begin position="51"/>
        <end position="78"/>
    </location>
</feature>
<protein>
    <submittedName>
        <fullName evidence="2">Uncharacterized protein</fullName>
    </submittedName>
</protein>
<organism evidence="3">
    <name type="scientific">Perkinsus marinus (strain ATCC 50983 / TXsc)</name>
    <dbReference type="NCBI Taxonomy" id="423536"/>
    <lineage>
        <taxon>Eukaryota</taxon>
        <taxon>Sar</taxon>
        <taxon>Alveolata</taxon>
        <taxon>Perkinsozoa</taxon>
        <taxon>Perkinsea</taxon>
        <taxon>Perkinsida</taxon>
        <taxon>Perkinsidae</taxon>
        <taxon>Perkinsus</taxon>
    </lineage>
</organism>
<reference evidence="2 3" key="1">
    <citation type="submission" date="2008-07" db="EMBL/GenBank/DDBJ databases">
        <authorList>
            <person name="El-Sayed N."/>
            <person name="Caler E."/>
            <person name="Inman J."/>
            <person name="Amedeo P."/>
            <person name="Hass B."/>
            <person name="Wortman J."/>
        </authorList>
    </citation>
    <scope>NUCLEOTIDE SEQUENCE [LARGE SCALE GENOMIC DNA]</scope>
    <source>
        <strain evidence="3">ATCC 50983 / TXsc</strain>
    </source>
</reference>
<gene>
    <name evidence="2" type="ORF">Pmar_PMAR011361</name>
</gene>
<name>C5KQF7_PERM5</name>
<keyword evidence="1" id="KW-0175">Coiled coil</keyword>
<evidence type="ECO:0000313" key="2">
    <source>
        <dbReference type="EMBL" id="EER13287.1"/>
    </source>
</evidence>
<accession>C5KQF7</accession>
<dbReference type="RefSeq" id="XP_002781492.1">
    <property type="nucleotide sequence ID" value="XM_002781446.1"/>
</dbReference>
<evidence type="ECO:0000256" key="1">
    <source>
        <dbReference type="SAM" id="Coils"/>
    </source>
</evidence>
<dbReference type="GeneID" id="9057251"/>
<dbReference type="OrthoDB" id="439217at2759"/>
<dbReference type="AlphaFoldDB" id="C5KQF7"/>
<sequence length="311" mass="35614">MAQQQAQQKVLLQQQQQRAASIAAARNHETIQAQMLLQTLRGKIQQSHSAYTQAIKKREQAKAQIDSYEAEASSLHTKIMEDPRMKQDTETRNLFLKQCMDRIQKMKEYRNQYTALMEQAEKEAQMYQKQVEQMSQEFKAKQIPRPSSAPSTAVAPPPTAAQKLAMQQGYQVIGQEMASVGAAMARPKTRVEQQESIRQLQQAREAVYVLESFSALLLSHSHMIKLSYRNRMEADRLHSWARSVRDLVEGLVSSMNQEYSGRMVTNADQLRFLIGDNENPISIDDERLARLKKVLTQSVYEKFHGKASECH</sequence>
<dbReference type="Proteomes" id="UP000007800">
    <property type="component" value="Unassembled WGS sequence"/>
</dbReference>
<evidence type="ECO:0000313" key="3">
    <source>
        <dbReference type="Proteomes" id="UP000007800"/>
    </source>
</evidence>
<dbReference type="InParanoid" id="C5KQF7"/>
<proteinExistence type="predicted"/>
<dbReference type="EMBL" id="GG675379">
    <property type="protein sequence ID" value="EER13287.1"/>
    <property type="molecule type" value="Genomic_DNA"/>
</dbReference>